<reference evidence="4 5" key="1">
    <citation type="submission" date="2019-01" db="EMBL/GenBank/DDBJ databases">
        <title>Sequencing of cultivated peanut Arachis hypogaea provides insights into genome evolution and oil improvement.</title>
        <authorList>
            <person name="Chen X."/>
        </authorList>
    </citation>
    <scope>NUCLEOTIDE SEQUENCE [LARGE SCALE GENOMIC DNA]</scope>
    <source>
        <strain evidence="5">cv. Fuhuasheng</strain>
        <tissue evidence="4">Leaves</tissue>
    </source>
</reference>
<dbReference type="Gramene" id="arahy.Tifrunner.gnm2.ann2.Ah14g147500.1">
    <property type="protein sequence ID" value="arahy.Tifrunner.gnm2.ann2.Ah14g147500.1-CDS-1"/>
    <property type="gene ID" value="arahy.Tifrunner.gnm2.ann2.Ah14g147500"/>
</dbReference>
<evidence type="ECO:0008006" key="6">
    <source>
        <dbReference type="Google" id="ProtNLM"/>
    </source>
</evidence>
<evidence type="ECO:0000313" key="5">
    <source>
        <dbReference type="Proteomes" id="UP000289738"/>
    </source>
</evidence>
<dbReference type="GO" id="GO:0006353">
    <property type="term" value="P:DNA-templated transcription termination"/>
    <property type="evidence" value="ECO:0007669"/>
    <property type="project" value="UniProtKB-KW"/>
</dbReference>
<dbReference type="Gene3D" id="1.25.70.10">
    <property type="entry name" value="Transcription termination factor 3, mitochondrial"/>
    <property type="match status" value="1"/>
</dbReference>
<dbReference type="Pfam" id="PF02536">
    <property type="entry name" value="mTERF"/>
    <property type="match status" value="2"/>
</dbReference>
<comment type="caution">
    <text evidence="4">The sequence shown here is derived from an EMBL/GenBank/DDBJ whole genome shotgun (WGS) entry which is preliminary data.</text>
</comment>
<accession>A0A444ZG89</accession>
<proteinExistence type="inferred from homology"/>
<dbReference type="PANTHER" id="PTHR13068">
    <property type="entry name" value="CGI-12 PROTEIN-RELATED"/>
    <property type="match status" value="1"/>
</dbReference>
<dbReference type="SMART" id="SM00733">
    <property type="entry name" value="Mterf"/>
    <property type="match status" value="4"/>
</dbReference>
<dbReference type="InterPro" id="IPR038538">
    <property type="entry name" value="MTERF_sf"/>
</dbReference>
<keyword evidence="2" id="KW-0805">Transcription regulation</keyword>
<evidence type="ECO:0000256" key="1">
    <source>
        <dbReference type="ARBA" id="ARBA00007692"/>
    </source>
</evidence>
<dbReference type="Proteomes" id="UP000289738">
    <property type="component" value="Chromosome B04"/>
</dbReference>
<evidence type="ECO:0000256" key="3">
    <source>
        <dbReference type="ARBA" id="ARBA00022946"/>
    </source>
</evidence>
<dbReference type="GO" id="GO:0003676">
    <property type="term" value="F:nucleic acid binding"/>
    <property type="evidence" value="ECO:0007669"/>
    <property type="project" value="InterPro"/>
</dbReference>
<keyword evidence="3" id="KW-0809">Transit peptide</keyword>
<keyword evidence="2" id="KW-0806">Transcription termination</keyword>
<evidence type="ECO:0000313" key="4">
    <source>
        <dbReference type="EMBL" id="RYR13209.1"/>
    </source>
</evidence>
<dbReference type="FunFam" id="1.25.70.10:FF:000001">
    <property type="entry name" value="Mitochondrial transcription termination factor-like"/>
    <property type="match status" value="1"/>
</dbReference>
<name>A0A444ZG89_ARAHY</name>
<gene>
    <name evidence="4" type="ORF">Ahy_B04g070323</name>
</gene>
<keyword evidence="2" id="KW-0804">Transcription</keyword>
<protein>
    <recommendedName>
        <fullName evidence="6">mTERF protein</fullName>
    </recommendedName>
</protein>
<keyword evidence="5" id="KW-1185">Reference proteome</keyword>
<dbReference type="EMBL" id="SDMP01000014">
    <property type="protein sequence ID" value="RYR13209.1"/>
    <property type="molecule type" value="Genomic_DNA"/>
</dbReference>
<comment type="similarity">
    <text evidence="1">Belongs to the mTERF family.</text>
</comment>
<dbReference type="PANTHER" id="PTHR13068:SF172">
    <property type="entry name" value="TRANSCRIPTION TERMINATION FACTOR FAMILY PROTEIN"/>
    <property type="match status" value="1"/>
</dbReference>
<dbReference type="STRING" id="3818.A0A444ZG89"/>
<organism evidence="4 5">
    <name type="scientific">Arachis hypogaea</name>
    <name type="common">Peanut</name>
    <dbReference type="NCBI Taxonomy" id="3818"/>
    <lineage>
        <taxon>Eukaryota</taxon>
        <taxon>Viridiplantae</taxon>
        <taxon>Streptophyta</taxon>
        <taxon>Embryophyta</taxon>
        <taxon>Tracheophyta</taxon>
        <taxon>Spermatophyta</taxon>
        <taxon>Magnoliopsida</taxon>
        <taxon>eudicotyledons</taxon>
        <taxon>Gunneridae</taxon>
        <taxon>Pentapetalae</taxon>
        <taxon>rosids</taxon>
        <taxon>fabids</taxon>
        <taxon>Fabales</taxon>
        <taxon>Fabaceae</taxon>
        <taxon>Papilionoideae</taxon>
        <taxon>50 kb inversion clade</taxon>
        <taxon>dalbergioids sensu lato</taxon>
        <taxon>Dalbergieae</taxon>
        <taxon>Pterocarpus clade</taxon>
        <taxon>Arachis</taxon>
    </lineage>
</organism>
<evidence type="ECO:0000256" key="2">
    <source>
        <dbReference type="ARBA" id="ARBA00022472"/>
    </source>
</evidence>
<sequence length="368" mass="42151">MFNSHRYKPLIYLNLKVLFRRTPPHMFCTSQSHSLTVSYLIDNLGFTPQSALNTSKRHSFKTPHKADLVIAFFKTHGFSHSQIAAIVAKLPRILSSNPQTILPKFHFLASKGASTDDIVLLSTRNPRFLHLSLKNNIIPTYAMLKTFFQSDEKTLRCIASIPGLFMEARLVKNVKLLADAGVSDSAIGYLLRTRVLVLLSADLRKQVDEIKELGIDPSTVKFAIALQAKKTVPKSLWDAKVNVLKSWGWSKETMSEAFRRNPLCMLSSKDKINEVMKLWVNQLGWDPLALAKIPWLFGYNLERRIIPRAFVLQYLLAKGLRNKSDNLCLPFFIPEDMFLKRFVESFTEDMSQLLKIYHEKKKMFMITA</sequence>
<dbReference type="InterPro" id="IPR003690">
    <property type="entry name" value="MTERF"/>
</dbReference>
<dbReference type="AlphaFoldDB" id="A0A444ZG89"/>